<dbReference type="PANTHER" id="PTHR33946">
    <property type="match status" value="1"/>
</dbReference>
<feature type="compositionally biased region" description="Low complexity" evidence="1">
    <location>
        <begin position="63"/>
        <end position="81"/>
    </location>
</feature>
<feature type="compositionally biased region" description="Basic and acidic residues" evidence="1">
    <location>
        <begin position="286"/>
        <end position="310"/>
    </location>
</feature>
<proteinExistence type="predicted"/>
<feature type="region of interest" description="Disordered" evidence="1">
    <location>
        <begin position="20"/>
        <end position="96"/>
    </location>
</feature>
<reference evidence="3" key="1">
    <citation type="submission" date="2021-12" db="EMBL/GenBank/DDBJ databases">
        <title>Prjna785345.</title>
        <authorList>
            <person name="Rujirawat T."/>
            <person name="Krajaejun T."/>
        </authorList>
    </citation>
    <scope>NUCLEOTIDE SEQUENCE</scope>
    <source>
        <strain evidence="3">Pi057C3</strain>
    </source>
</reference>
<dbReference type="Proteomes" id="UP001209570">
    <property type="component" value="Unassembled WGS sequence"/>
</dbReference>
<feature type="compositionally biased region" description="Basic and acidic residues" evidence="1">
    <location>
        <begin position="82"/>
        <end position="95"/>
    </location>
</feature>
<gene>
    <name evidence="3" type="ORF">P43SY_001271</name>
</gene>
<evidence type="ECO:0000256" key="1">
    <source>
        <dbReference type="SAM" id="MobiDB-lite"/>
    </source>
</evidence>
<feature type="chain" id="PRO_5042181905" evidence="2">
    <location>
        <begin position="20"/>
        <end position="338"/>
    </location>
</feature>
<accession>A0AAD5LBP2</accession>
<protein>
    <submittedName>
        <fullName evidence="3">Uncharacterized protein</fullName>
    </submittedName>
</protein>
<evidence type="ECO:0000313" key="4">
    <source>
        <dbReference type="Proteomes" id="UP001209570"/>
    </source>
</evidence>
<evidence type="ECO:0000256" key="2">
    <source>
        <dbReference type="SAM" id="SignalP"/>
    </source>
</evidence>
<keyword evidence="4" id="KW-1185">Reference proteome</keyword>
<sequence>MKISSFLFATAAAIALASAQDAPATTAPAPATTGPAAGPGTVSAPTDAPAGGAATDKPAESVAPDAASKAPNSSSKPAAPKGDGKSPLDGLKPKEYAGQWHMKPVRVVQARVQSDSPSLIKGRFVSSFGKGELEAGYLSGMDGVNTASVEGALMYVQAEGINENSRDKSERCIRKNKMRNIVFYEILIAQTNETLAQFVDSWDGWKAPEYGPYMAFDGGMCTPLKGNVLPPECLQFNGMEQQPNVGPYVGAGFKDLCRACDKKEEGCEVNPNYKFPTLQKAPTPLKPEDTKSSVSDEAKGSSDIVKKKDGAAGGSSGVSSLQFAVASVAASVLAALAL</sequence>
<dbReference type="AlphaFoldDB" id="A0AAD5LBP2"/>
<feature type="signal peptide" evidence="2">
    <location>
        <begin position="1"/>
        <end position="19"/>
    </location>
</feature>
<dbReference type="EMBL" id="JAKCXM010000340">
    <property type="protein sequence ID" value="KAJ0395524.1"/>
    <property type="molecule type" value="Genomic_DNA"/>
</dbReference>
<dbReference type="PANTHER" id="PTHR33946:SF4">
    <property type="entry name" value="COAGULATION FACTOR XI"/>
    <property type="match status" value="1"/>
</dbReference>
<name>A0AAD5LBP2_PYTIN</name>
<comment type="caution">
    <text evidence="3">The sequence shown here is derived from an EMBL/GenBank/DDBJ whole genome shotgun (WGS) entry which is preliminary data.</text>
</comment>
<feature type="compositionally biased region" description="Low complexity" evidence="1">
    <location>
        <begin position="20"/>
        <end position="56"/>
    </location>
</feature>
<evidence type="ECO:0000313" key="3">
    <source>
        <dbReference type="EMBL" id="KAJ0395524.1"/>
    </source>
</evidence>
<organism evidence="3 4">
    <name type="scientific">Pythium insidiosum</name>
    <name type="common">Pythiosis disease agent</name>
    <dbReference type="NCBI Taxonomy" id="114742"/>
    <lineage>
        <taxon>Eukaryota</taxon>
        <taxon>Sar</taxon>
        <taxon>Stramenopiles</taxon>
        <taxon>Oomycota</taxon>
        <taxon>Peronosporomycetes</taxon>
        <taxon>Pythiales</taxon>
        <taxon>Pythiaceae</taxon>
        <taxon>Pythium</taxon>
    </lineage>
</organism>
<keyword evidence="2" id="KW-0732">Signal</keyword>
<feature type="region of interest" description="Disordered" evidence="1">
    <location>
        <begin position="278"/>
        <end position="316"/>
    </location>
</feature>